<dbReference type="GO" id="GO:0008061">
    <property type="term" value="F:chitin binding"/>
    <property type="evidence" value="ECO:0007669"/>
    <property type="project" value="UniProtKB-KW"/>
</dbReference>
<protein>
    <recommendedName>
        <fullName evidence="3">LysM domain-containing protein</fullName>
    </recommendedName>
</protein>
<keyword evidence="1" id="KW-0147">Chitin-binding</keyword>
<evidence type="ECO:0000256" key="2">
    <source>
        <dbReference type="ARBA" id="ARBA00023026"/>
    </source>
</evidence>
<dbReference type="OrthoDB" id="5985073at2759"/>
<dbReference type="VEuPathDB" id="FungiDB:ATEG_06270"/>
<evidence type="ECO:0000259" key="3">
    <source>
        <dbReference type="PROSITE" id="PS51782"/>
    </source>
</evidence>
<organism evidence="4 5">
    <name type="scientific">Aspergillus terreus (strain NIH 2624 / FGSC A1156)</name>
    <dbReference type="NCBI Taxonomy" id="341663"/>
    <lineage>
        <taxon>Eukaryota</taxon>
        <taxon>Fungi</taxon>
        <taxon>Dikarya</taxon>
        <taxon>Ascomycota</taxon>
        <taxon>Pezizomycotina</taxon>
        <taxon>Eurotiomycetes</taxon>
        <taxon>Eurotiomycetidae</taxon>
        <taxon>Eurotiales</taxon>
        <taxon>Aspergillaceae</taxon>
        <taxon>Aspergillus</taxon>
        <taxon>Aspergillus subgen. Circumdati</taxon>
    </lineage>
</organism>
<accession>Q0CJ64</accession>
<evidence type="ECO:0000313" key="4">
    <source>
        <dbReference type="EMBL" id="EAU32814.1"/>
    </source>
</evidence>
<evidence type="ECO:0000256" key="1">
    <source>
        <dbReference type="ARBA" id="ARBA00022669"/>
    </source>
</evidence>
<sequence length="267" mass="28643">MSWSNRTLTTDQQCSDCWLGGLALELASPFGYDDVLASNYASLTSSCNATAYTYTTPTQYAINATATTIPTSVTATLAPTCTGSYAVGADDDCNSVALAWNVSTYSLLYMNNLDLYCQNWASVLNSTLCIPPQCETYIWQMQDSCDSVVSGLANVTVPQFLAWNPNFNSLCQNAVNYIGYVVCIGYGTVPSFSRPLLEAKRADVICSPPGGYLNHTIDTPGNSTSPDPSIITTAAPVPTNALNGSTAECGKWYTVSSLRQHYSIPIQ</sequence>
<proteinExistence type="predicted"/>
<evidence type="ECO:0000313" key="5">
    <source>
        <dbReference type="Proteomes" id="UP000007963"/>
    </source>
</evidence>
<dbReference type="Proteomes" id="UP000007963">
    <property type="component" value="Unassembled WGS sequence"/>
</dbReference>
<dbReference type="InterPro" id="IPR018392">
    <property type="entry name" value="LysM"/>
</dbReference>
<dbReference type="Gene3D" id="3.10.350.10">
    <property type="entry name" value="LysM domain"/>
    <property type="match status" value="1"/>
</dbReference>
<dbReference type="InterPro" id="IPR036779">
    <property type="entry name" value="LysM_dom_sf"/>
</dbReference>
<feature type="domain" description="LysM" evidence="3">
    <location>
        <begin position="135"/>
        <end position="184"/>
    </location>
</feature>
<dbReference type="PANTHER" id="PTHR34997:SF1">
    <property type="entry name" value="PEPTIDOGLYCAN-BINDING LYSIN DOMAIN"/>
    <property type="match status" value="1"/>
</dbReference>
<dbReference type="EMBL" id="CH476602">
    <property type="protein sequence ID" value="EAU32814.1"/>
    <property type="molecule type" value="Genomic_DNA"/>
</dbReference>
<dbReference type="GeneID" id="4322127"/>
<dbReference type="eggNOG" id="KOG2806">
    <property type="taxonomic scope" value="Eukaryota"/>
</dbReference>
<keyword evidence="2" id="KW-0843">Virulence</keyword>
<dbReference type="RefSeq" id="XP_001215448.1">
    <property type="nucleotide sequence ID" value="XM_001215448.1"/>
</dbReference>
<name>Q0CJ64_ASPTN</name>
<dbReference type="STRING" id="341663.Q0CJ64"/>
<dbReference type="HOGENOM" id="CLU_1042002_0_0_1"/>
<dbReference type="PANTHER" id="PTHR34997">
    <property type="entry name" value="AM15"/>
    <property type="match status" value="1"/>
</dbReference>
<dbReference type="InterPro" id="IPR052210">
    <property type="entry name" value="LysM1-like"/>
</dbReference>
<dbReference type="PROSITE" id="PS51782">
    <property type="entry name" value="LYSM"/>
    <property type="match status" value="1"/>
</dbReference>
<reference evidence="5" key="1">
    <citation type="submission" date="2005-09" db="EMBL/GenBank/DDBJ databases">
        <title>Annotation of the Aspergillus terreus NIH2624 genome.</title>
        <authorList>
            <person name="Birren B.W."/>
            <person name="Lander E.S."/>
            <person name="Galagan J.E."/>
            <person name="Nusbaum C."/>
            <person name="Devon K."/>
            <person name="Henn M."/>
            <person name="Ma L.-J."/>
            <person name="Jaffe D.B."/>
            <person name="Butler J."/>
            <person name="Alvarez P."/>
            <person name="Gnerre S."/>
            <person name="Grabherr M."/>
            <person name="Kleber M."/>
            <person name="Mauceli E.W."/>
            <person name="Brockman W."/>
            <person name="Rounsley S."/>
            <person name="Young S.K."/>
            <person name="LaButti K."/>
            <person name="Pushparaj V."/>
            <person name="DeCaprio D."/>
            <person name="Crawford M."/>
            <person name="Koehrsen M."/>
            <person name="Engels R."/>
            <person name="Montgomery P."/>
            <person name="Pearson M."/>
            <person name="Howarth C."/>
            <person name="Larson L."/>
            <person name="Luoma S."/>
            <person name="White J."/>
            <person name="Alvarado L."/>
            <person name="Kodira C.D."/>
            <person name="Zeng Q."/>
            <person name="Oleary S."/>
            <person name="Yandava C."/>
            <person name="Denning D.W."/>
            <person name="Nierman W.C."/>
            <person name="Milne T."/>
            <person name="Madden K."/>
        </authorList>
    </citation>
    <scope>NUCLEOTIDE SEQUENCE [LARGE SCALE GENOMIC DNA]</scope>
    <source>
        <strain evidence="5">NIH 2624 / FGSC A1156</strain>
    </source>
</reference>
<gene>
    <name evidence="4" type="ORF">ATEG_06270</name>
</gene>
<dbReference type="AlphaFoldDB" id="Q0CJ64"/>
<dbReference type="OMA" id="HAKIRND"/>